<reference evidence="1" key="1">
    <citation type="submission" date="2015-11" db="EMBL/GenBank/DDBJ databases">
        <title>De novo transcriptome assembly of four potential Pierce s Disease insect vectors from Arizona vineyards.</title>
        <authorList>
            <person name="Tassone E.E."/>
        </authorList>
    </citation>
    <scope>NUCLEOTIDE SEQUENCE</scope>
</reference>
<feature type="non-terminal residue" evidence="1">
    <location>
        <position position="100"/>
    </location>
</feature>
<accession>A0A1B6LQL8</accession>
<dbReference type="EMBL" id="GEBQ01013979">
    <property type="protein sequence ID" value="JAT25998.1"/>
    <property type="molecule type" value="Transcribed_RNA"/>
</dbReference>
<dbReference type="AlphaFoldDB" id="A0A1B6LQL8"/>
<protein>
    <submittedName>
        <fullName evidence="1">Uncharacterized protein</fullName>
    </submittedName>
</protein>
<sequence>SKPRINYISFFSAVHGHQSLFSLLTFSPGLMPVHLHQTKNQLYHHLQRCAWAPIVVLSSHILSRPRASSSAANQGSTILASSVLCMGTNRCSLFSHSLPA</sequence>
<gene>
    <name evidence="1" type="ORF">g.15075</name>
</gene>
<feature type="non-terminal residue" evidence="1">
    <location>
        <position position="1"/>
    </location>
</feature>
<name>A0A1B6LQL8_9HEMI</name>
<proteinExistence type="predicted"/>
<evidence type="ECO:0000313" key="1">
    <source>
        <dbReference type="EMBL" id="JAT25998.1"/>
    </source>
</evidence>
<organism evidence="1">
    <name type="scientific">Graphocephala atropunctata</name>
    <dbReference type="NCBI Taxonomy" id="36148"/>
    <lineage>
        <taxon>Eukaryota</taxon>
        <taxon>Metazoa</taxon>
        <taxon>Ecdysozoa</taxon>
        <taxon>Arthropoda</taxon>
        <taxon>Hexapoda</taxon>
        <taxon>Insecta</taxon>
        <taxon>Pterygota</taxon>
        <taxon>Neoptera</taxon>
        <taxon>Paraneoptera</taxon>
        <taxon>Hemiptera</taxon>
        <taxon>Auchenorrhyncha</taxon>
        <taxon>Membracoidea</taxon>
        <taxon>Cicadellidae</taxon>
        <taxon>Cicadellinae</taxon>
        <taxon>Cicadellini</taxon>
        <taxon>Graphocephala</taxon>
    </lineage>
</organism>